<dbReference type="SUPFAM" id="SSF56935">
    <property type="entry name" value="Porins"/>
    <property type="match status" value="1"/>
</dbReference>
<organism evidence="2 3">
    <name type="scientific">Selenihalanaerobacter shriftii</name>
    <dbReference type="NCBI Taxonomy" id="142842"/>
    <lineage>
        <taxon>Bacteria</taxon>
        <taxon>Bacillati</taxon>
        <taxon>Bacillota</taxon>
        <taxon>Clostridia</taxon>
        <taxon>Halanaerobiales</taxon>
        <taxon>Halobacteroidaceae</taxon>
        <taxon>Selenihalanaerobacter</taxon>
    </lineage>
</organism>
<dbReference type="AlphaFoldDB" id="A0A1T4PNZ5"/>
<proteinExistence type="predicted"/>
<evidence type="ECO:0000256" key="1">
    <source>
        <dbReference type="SAM" id="MobiDB-lite"/>
    </source>
</evidence>
<dbReference type="EMBL" id="FUWM01000020">
    <property type="protein sequence ID" value="SJZ93294.1"/>
    <property type="molecule type" value="Genomic_DNA"/>
</dbReference>
<protein>
    <submittedName>
        <fullName evidence="2">Uncharacterized protein</fullName>
    </submittedName>
</protein>
<keyword evidence="3" id="KW-1185">Reference proteome</keyword>
<evidence type="ECO:0000313" key="2">
    <source>
        <dbReference type="EMBL" id="SJZ93294.1"/>
    </source>
</evidence>
<dbReference type="STRING" id="142842.SAMN02745118_02260"/>
<evidence type="ECO:0000313" key="3">
    <source>
        <dbReference type="Proteomes" id="UP000190625"/>
    </source>
</evidence>
<accession>A0A1T4PNZ5</accession>
<reference evidence="3" key="1">
    <citation type="submission" date="2017-02" db="EMBL/GenBank/DDBJ databases">
        <authorList>
            <person name="Varghese N."/>
            <person name="Submissions S."/>
        </authorList>
    </citation>
    <scope>NUCLEOTIDE SEQUENCE [LARGE SCALE GENOMIC DNA]</scope>
    <source>
        <strain evidence="3">ATCC BAA-73</strain>
    </source>
</reference>
<gene>
    <name evidence="2" type="ORF">SAMN02745118_02260</name>
</gene>
<name>A0A1T4PNZ5_9FIRM</name>
<feature type="region of interest" description="Disordered" evidence="1">
    <location>
        <begin position="28"/>
        <end position="50"/>
    </location>
</feature>
<sequence length="544" mass="60810">MSEDTTVGTAFSYAGFDFNLAHTQDNYDASSSETLGNPFDDENTPVENVDGQYNNQERRSLDRDVNELNIHKTVGNRFDFTVHLKDTSGNGSFSTNGYIKSEIGSHGAYDSSTVDEANIDYDVDGDGTIQSDEEGIDYDVDGDGNITDSVDFIGNDIDGDGTIQDDEKFFQQAKSAYGSTNSDSFVGSIDATYLINNDTYLHSGYKKVENENTMNVYAFGDDGNPWQSARFELDENGNTVAILDETNPQSLTTYNFHNYKDKYYVNGEHYFNDNLKMDLGYLYNEEEDAGPHGPGVIEEDGYQLGFLYNPLETVTFNVDYENISDKDSEATEEDVDVNVSWDATDYLTLSGKYKKETKEDIGGAYLGGWAADVGLSTRHLEAKKENESQTLSVAYQPLANLSLDFSYGNNTYETENQFIDYEDPDGYDPLPAEKELVEYTTTMENDMYNVNLNYQANDLFNIGLRGNYVDGTETFSTTDEEFDNMYSDFGLKLTHALPSYENVNVVLDARRVEYDEEESTIGAYGTDANDYDADVITLGLEGSF</sequence>
<dbReference type="Proteomes" id="UP000190625">
    <property type="component" value="Unassembled WGS sequence"/>
</dbReference>